<feature type="compositionally biased region" description="Basic and acidic residues" evidence="1">
    <location>
        <begin position="1"/>
        <end position="12"/>
    </location>
</feature>
<feature type="region of interest" description="Disordered" evidence="1">
    <location>
        <begin position="1"/>
        <end position="71"/>
    </location>
</feature>
<proteinExistence type="predicted"/>
<sequence length="71" mass="8073">MAKTAGDNRHINNDYNIGHYHQSPNEDNINLNDHQFIESGTSTITSSSFPSDVHHMNDDNGGRRSEHFTKF</sequence>
<evidence type="ECO:0000313" key="3">
    <source>
        <dbReference type="Proteomes" id="UP000194236"/>
    </source>
</evidence>
<reference evidence="2 3" key="1">
    <citation type="submission" date="2017-03" db="EMBL/GenBank/DDBJ databases">
        <title>Genome Survey of Euroglyphus maynei.</title>
        <authorList>
            <person name="Arlian L.G."/>
            <person name="Morgan M.S."/>
            <person name="Rider S.D."/>
        </authorList>
    </citation>
    <scope>NUCLEOTIDE SEQUENCE [LARGE SCALE GENOMIC DNA]</scope>
    <source>
        <strain evidence="2">Arlian Lab</strain>
        <tissue evidence="2">Whole body</tissue>
    </source>
</reference>
<dbReference type="Proteomes" id="UP000194236">
    <property type="component" value="Unassembled WGS sequence"/>
</dbReference>
<feature type="non-terminal residue" evidence="2">
    <location>
        <position position="71"/>
    </location>
</feature>
<dbReference type="AlphaFoldDB" id="A0A1Y3B2E8"/>
<protein>
    <submittedName>
        <fullName evidence="2">Uncharacterized protein</fullName>
    </submittedName>
</protein>
<keyword evidence="3" id="KW-1185">Reference proteome</keyword>
<feature type="compositionally biased region" description="Polar residues" evidence="1">
    <location>
        <begin position="22"/>
        <end position="33"/>
    </location>
</feature>
<feature type="compositionally biased region" description="Basic and acidic residues" evidence="1">
    <location>
        <begin position="52"/>
        <end position="71"/>
    </location>
</feature>
<evidence type="ECO:0000256" key="1">
    <source>
        <dbReference type="SAM" id="MobiDB-lite"/>
    </source>
</evidence>
<comment type="caution">
    <text evidence="2">The sequence shown here is derived from an EMBL/GenBank/DDBJ whole genome shotgun (WGS) entry which is preliminary data.</text>
</comment>
<name>A0A1Y3B2E8_EURMA</name>
<gene>
    <name evidence="2" type="ORF">BLA29_015254</name>
</gene>
<dbReference type="EMBL" id="MUJZ01048935">
    <property type="protein sequence ID" value="OTF74043.1"/>
    <property type="molecule type" value="Genomic_DNA"/>
</dbReference>
<feature type="compositionally biased region" description="Low complexity" evidence="1">
    <location>
        <begin position="39"/>
        <end position="51"/>
    </location>
</feature>
<evidence type="ECO:0000313" key="2">
    <source>
        <dbReference type="EMBL" id="OTF74043.1"/>
    </source>
</evidence>
<organism evidence="2 3">
    <name type="scientific">Euroglyphus maynei</name>
    <name type="common">Mayne's house dust mite</name>
    <dbReference type="NCBI Taxonomy" id="6958"/>
    <lineage>
        <taxon>Eukaryota</taxon>
        <taxon>Metazoa</taxon>
        <taxon>Ecdysozoa</taxon>
        <taxon>Arthropoda</taxon>
        <taxon>Chelicerata</taxon>
        <taxon>Arachnida</taxon>
        <taxon>Acari</taxon>
        <taxon>Acariformes</taxon>
        <taxon>Sarcoptiformes</taxon>
        <taxon>Astigmata</taxon>
        <taxon>Psoroptidia</taxon>
        <taxon>Analgoidea</taxon>
        <taxon>Pyroglyphidae</taxon>
        <taxon>Pyroglyphinae</taxon>
        <taxon>Euroglyphus</taxon>
    </lineage>
</organism>
<accession>A0A1Y3B2E8</accession>